<dbReference type="InterPro" id="IPR019554">
    <property type="entry name" value="Soluble_ligand-bd"/>
</dbReference>
<dbReference type="InterPro" id="IPR037207">
    <property type="entry name" value="Nuop51_4Fe4S-bd_sf"/>
</dbReference>
<organism evidence="7">
    <name type="scientific">uncultured organism</name>
    <dbReference type="NCBI Taxonomy" id="155900"/>
    <lineage>
        <taxon>unclassified sequences</taxon>
        <taxon>environmental samples</taxon>
    </lineage>
</organism>
<protein>
    <submittedName>
        <fullName evidence="7">NADP-reducing hydrogenase subunit HndC</fullName>
        <ecNumber evidence="7">1.12.1.3</ecNumber>
    </submittedName>
</protein>
<dbReference type="Gene3D" id="3.10.20.600">
    <property type="match status" value="1"/>
</dbReference>
<dbReference type="PANTHER" id="PTHR43578:SF3">
    <property type="entry name" value="NADH-QUINONE OXIDOREDUCTASE SUBUNIT F"/>
    <property type="match status" value="1"/>
</dbReference>
<evidence type="ECO:0000256" key="2">
    <source>
        <dbReference type="ARBA" id="ARBA00022485"/>
    </source>
</evidence>
<keyword evidence="2" id="KW-0004">4Fe-4S</keyword>
<dbReference type="Pfam" id="PF01512">
    <property type="entry name" value="Complex1_51K"/>
    <property type="match status" value="1"/>
</dbReference>
<dbReference type="GO" id="GO:0008137">
    <property type="term" value="F:NADH dehydrogenase (ubiquinone) activity"/>
    <property type="evidence" value="ECO:0007669"/>
    <property type="project" value="InterPro"/>
</dbReference>
<feature type="domain" description="NADH-ubiquinone oxidoreductase 51kDa subunit iron-sulphur binding" evidence="6">
    <location>
        <begin position="423"/>
        <end position="468"/>
    </location>
</feature>
<sequence>MKVFLSRDSSAQSIGAEAVARALARVAAERGEPLELVRTGSRGLFWLEPMIEIERDGRREGFGPVTPADVPGLVAALADGGTHPLHLGRIEELLAAQGQRRINFRRCGVVDPASWEDYVVTGGTRGLRAALEMAPADVVEAVTASGLRGRGGAGFPTGVKWRTTHEATAPRKVVVCNADEGDSGTFADRMLMEGDPLALIEGMAIAAVAVGAEEGYIYLRSEYPHAREALERAIGIAYDNGLLGADLLGSGRRFDIALRMGAGAYICGEETSLLESLEGRRGVIRFKPPLPAVQGAFGVPTVVNNVITLATVPAILADGAEAYAALGHGKSRGTLTVQLCGNVRRPGLYEVPFGVSLAHVIDELGGGTASGRPVRAVQAGGPLGAYLPAPALDVPLDYEALAERGGMIGHGGVVVFDDTVDMAEQARFAMEFCAIESCGKCTPCRIGSTRGVEVIDRIRAGTDADANLALLGDLCDVMEQGSLCALGGLTPYPVRSALEHFPEDFGTPAAAAAG</sequence>
<dbReference type="SUPFAM" id="SSF52833">
    <property type="entry name" value="Thioredoxin-like"/>
    <property type="match status" value="1"/>
</dbReference>
<dbReference type="SMART" id="SM00928">
    <property type="entry name" value="NADH_4Fe-4S"/>
    <property type="match status" value="1"/>
</dbReference>
<dbReference type="FunFam" id="3.40.50.11540:FF:000001">
    <property type="entry name" value="NADH dehydrogenase [ubiquinone] flavoprotein 1, mitochondrial"/>
    <property type="match status" value="1"/>
</dbReference>
<dbReference type="PROSITE" id="PS00645">
    <property type="entry name" value="COMPLEX1_51K_2"/>
    <property type="match status" value="1"/>
</dbReference>
<gene>
    <name evidence="7" type="primary">hndC_1</name>
    <name evidence="7" type="ORF">KBTEX_00395</name>
</gene>
<dbReference type="Gene3D" id="1.20.1440.230">
    <property type="entry name" value="NADH-ubiquinone oxidoreductase 51kDa subunit, iron-sulphur binding domain"/>
    <property type="match status" value="1"/>
</dbReference>
<keyword evidence="5" id="KW-0411">Iron-sulfur</keyword>
<dbReference type="Gene3D" id="6.10.250.1450">
    <property type="match status" value="1"/>
</dbReference>
<dbReference type="InterPro" id="IPR037225">
    <property type="entry name" value="Nuo51_FMN-bd_sf"/>
</dbReference>
<dbReference type="GO" id="GO:0046872">
    <property type="term" value="F:metal ion binding"/>
    <property type="evidence" value="ECO:0007669"/>
    <property type="project" value="UniProtKB-KW"/>
</dbReference>
<evidence type="ECO:0000256" key="3">
    <source>
        <dbReference type="ARBA" id="ARBA00022723"/>
    </source>
</evidence>
<dbReference type="InterPro" id="IPR011538">
    <property type="entry name" value="Nuo51_FMN-bd"/>
</dbReference>
<dbReference type="SUPFAM" id="SSF140490">
    <property type="entry name" value="Nqo1C-terminal domain-like"/>
    <property type="match status" value="1"/>
</dbReference>
<evidence type="ECO:0000259" key="6">
    <source>
        <dbReference type="SMART" id="SM00928"/>
    </source>
</evidence>
<dbReference type="EC" id="1.12.1.3" evidence="7"/>
<evidence type="ECO:0000313" key="7">
    <source>
        <dbReference type="EMBL" id="QEA04092.1"/>
    </source>
</evidence>
<accession>A0A5B8R9Q7</accession>
<proteinExistence type="inferred from homology"/>
<keyword evidence="7" id="KW-0560">Oxidoreductase</keyword>
<dbReference type="InterPro" id="IPR036249">
    <property type="entry name" value="Thioredoxin-like_sf"/>
</dbReference>
<keyword evidence="3" id="KW-0479">Metal-binding</keyword>
<dbReference type="PROSITE" id="PS00644">
    <property type="entry name" value="COMPLEX1_51K_1"/>
    <property type="match status" value="1"/>
</dbReference>
<dbReference type="GO" id="GO:0010181">
    <property type="term" value="F:FMN binding"/>
    <property type="evidence" value="ECO:0007669"/>
    <property type="project" value="InterPro"/>
</dbReference>
<dbReference type="InterPro" id="IPR001949">
    <property type="entry name" value="NADH-UbQ_OxRdtase_51kDa_CS"/>
</dbReference>
<keyword evidence="4" id="KW-0408">Iron</keyword>
<dbReference type="Pfam" id="PF10589">
    <property type="entry name" value="NADH_4Fe-4S"/>
    <property type="match status" value="1"/>
</dbReference>
<dbReference type="PANTHER" id="PTHR43578">
    <property type="entry name" value="NADH-QUINONE OXIDOREDUCTASE SUBUNIT F"/>
    <property type="match status" value="1"/>
</dbReference>
<reference evidence="7" key="1">
    <citation type="submission" date="2019-06" db="EMBL/GenBank/DDBJ databases">
        <authorList>
            <person name="Murdoch R.W."/>
            <person name="Fathepure B."/>
        </authorList>
    </citation>
    <scope>NUCLEOTIDE SEQUENCE</scope>
</reference>
<dbReference type="Pfam" id="PF10531">
    <property type="entry name" value="SLBB"/>
    <property type="match status" value="1"/>
</dbReference>
<dbReference type="InterPro" id="IPR019575">
    <property type="entry name" value="Nuop51_4Fe4S-bd"/>
</dbReference>
<comment type="similarity">
    <text evidence="1">Belongs to the complex I 51 kDa subunit family.</text>
</comment>
<dbReference type="GO" id="GO:0051539">
    <property type="term" value="F:4 iron, 4 sulfur cluster binding"/>
    <property type="evidence" value="ECO:0007669"/>
    <property type="project" value="UniProtKB-KW"/>
</dbReference>
<dbReference type="SUPFAM" id="SSF142019">
    <property type="entry name" value="Nqo1 FMN-binding domain-like"/>
    <property type="match status" value="1"/>
</dbReference>
<dbReference type="EMBL" id="MN079079">
    <property type="protein sequence ID" value="QEA04092.1"/>
    <property type="molecule type" value="Genomic_DNA"/>
</dbReference>
<evidence type="ECO:0000256" key="4">
    <source>
        <dbReference type="ARBA" id="ARBA00023004"/>
    </source>
</evidence>
<name>A0A5B8R9Q7_9ZZZZ</name>
<evidence type="ECO:0000256" key="1">
    <source>
        <dbReference type="ARBA" id="ARBA00007523"/>
    </source>
</evidence>
<dbReference type="AlphaFoldDB" id="A0A5B8R9Q7"/>
<dbReference type="Gene3D" id="3.40.50.11540">
    <property type="entry name" value="NADH-ubiquinone oxidoreductase 51kDa subunit"/>
    <property type="match status" value="1"/>
</dbReference>
<dbReference type="SUPFAM" id="SSF142984">
    <property type="entry name" value="Nqo1 middle domain-like"/>
    <property type="match status" value="1"/>
</dbReference>
<dbReference type="GO" id="GO:0050583">
    <property type="term" value="F:hydrogen dehydrogenase (NADP+) activity"/>
    <property type="evidence" value="ECO:0007669"/>
    <property type="project" value="UniProtKB-EC"/>
</dbReference>
<dbReference type="CDD" id="cd03063">
    <property type="entry name" value="TRX_Fd_FDH_beta"/>
    <property type="match status" value="1"/>
</dbReference>
<evidence type="ECO:0000256" key="5">
    <source>
        <dbReference type="ARBA" id="ARBA00023014"/>
    </source>
</evidence>